<keyword evidence="1" id="KW-0812">Transmembrane</keyword>
<accession>A0A0W8FEU1</accession>
<evidence type="ECO:0000313" key="2">
    <source>
        <dbReference type="EMBL" id="KUG19138.1"/>
    </source>
</evidence>
<feature type="transmembrane region" description="Helical" evidence="1">
    <location>
        <begin position="38"/>
        <end position="57"/>
    </location>
</feature>
<proteinExistence type="predicted"/>
<dbReference type="EMBL" id="LNQE01001322">
    <property type="protein sequence ID" value="KUG19138.1"/>
    <property type="molecule type" value="Genomic_DNA"/>
</dbReference>
<sequence>MRPGADLGVTMSESTTKQKAAETRLEKQAEHKKRIKRTLIACLIGIVTGSLAFFLSGDINPATGLQPNTLLGILLLAAGIVIQKHIFMFIEADTLTLSGKDWFYQGFMTFSLWFISWTLLLTPTVLPPAVL</sequence>
<keyword evidence="1" id="KW-0472">Membrane</keyword>
<keyword evidence="1" id="KW-1133">Transmembrane helix</keyword>
<feature type="transmembrane region" description="Helical" evidence="1">
    <location>
        <begin position="69"/>
        <end position="90"/>
    </location>
</feature>
<dbReference type="InterPro" id="IPR043941">
    <property type="entry name" value="EMC6-arch"/>
</dbReference>
<evidence type="ECO:0000256" key="1">
    <source>
        <dbReference type="SAM" id="Phobius"/>
    </source>
</evidence>
<gene>
    <name evidence="2" type="ORF">ASZ90_011130</name>
</gene>
<dbReference type="AlphaFoldDB" id="A0A0W8FEU1"/>
<feature type="transmembrane region" description="Helical" evidence="1">
    <location>
        <begin position="102"/>
        <end position="121"/>
    </location>
</feature>
<reference evidence="2" key="1">
    <citation type="journal article" date="2015" name="Proc. Natl. Acad. Sci. U.S.A.">
        <title>Networks of energetic and metabolic interactions define dynamics in microbial communities.</title>
        <authorList>
            <person name="Embree M."/>
            <person name="Liu J.K."/>
            <person name="Al-Bassam M.M."/>
            <person name="Zengler K."/>
        </authorList>
    </citation>
    <scope>NUCLEOTIDE SEQUENCE</scope>
</reference>
<comment type="caution">
    <text evidence="2">The sequence shown here is derived from an EMBL/GenBank/DDBJ whole genome shotgun (WGS) entry which is preliminary data.</text>
</comment>
<protein>
    <submittedName>
        <fullName evidence="2">Uncharacterized protein</fullName>
    </submittedName>
</protein>
<organism evidence="2">
    <name type="scientific">hydrocarbon metagenome</name>
    <dbReference type="NCBI Taxonomy" id="938273"/>
    <lineage>
        <taxon>unclassified sequences</taxon>
        <taxon>metagenomes</taxon>
        <taxon>ecological metagenomes</taxon>
    </lineage>
</organism>
<dbReference type="Pfam" id="PF19094">
    <property type="entry name" value="EMC6_arch"/>
    <property type="match status" value="1"/>
</dbReference>
<name>A0A0W8FEU1_9ZZZZ</name>